<accession>A0A5M6IXE9</accession>
<dbReference type="Pfam" id="PF07264">
    <property type="entry name" value="EI24"/>
    <property type="match status" value="1"/>
</dbReference>
<organism evidence="7 8">
    <name type="scientific">Rhodovastum atsumiense</name>
    <dbReference type="NCBI Taxonomy" id="504468"/>
    <lineage>
        <taxon>Bacteria</taxon>
        <taxon>Pseudomonadati</taxon>
        <taxon>Pseudomonadota</taxon>
        <taxon>Alphaproteobacteria</taxon>
        <taxon>Acetobacterales</taxon>
        <taxon>Acetobacteraceae</taxon>
        <taxon>Rhodovastum</taxon>
    </lineage>
</organism>
<evidence type="ECO:0000256" key="5">
    <source>
        <dbReference type="SAM" id="MobiDB-lite"/>
    </source>
</evidence>
<proteinExistence type="predicted"/>
<gene>
    <name evidence="7" type="ORF">F1189_06465</name>
</gene>
<feature type="transmembrane region" description="Helical" evidence="6">
    <location>
        <begin position="77"/>
        <end position="102"/>
    </location>
</feature>
<dbReference type="Proteomes" id="UP000325255">
    <property type="component" value="Unassembled WGS sequence"/>
</dbReference>
<sequence>MALPMPRMSKRAFPAGAELVMCCRISTGGVAPRLSPAPLPRNPRPRNPPARPPHSPEFIMTLLLPPIRAVSQLDDPVFLGVVLRSIAWAVLAFAAVAGLLAWAGHEAGQSWGPNWAGWLGYAAGPVGGGLLALFLFLPVATVIASLFVDRVADAVEHRYYPAIPPARPAALSVQIWDGIALGARVLALQVVALLLSLLLPGIGLVLGWLIAAWAIGRGLFVAVAMRRMDRDTATALYRRQRGAVIVQGGLMAAMGVIPLLNLLAPVLGTAAMVHVLHARD</sequence>
<reference evidence="7 8" key="1">
    <citation type="submission" date="2019-09" db="EMBL/GenBank/DDBJ databases">
        <title>Genome sequence of Rhodovastum atsumiense, a diverse member of the Acetobacteraceae family of non-sulfur purple photosynthetic bacteria.</title>
        <authorList>
            <person name="Meyer T."/>
            <person name="Kyndt J."/>
        </authorList>
    </citation>
    <scope>NUCLEOTIDE SEQUENCE [LARGE SCALE GENOMIC DNA]</scope>
    <source>
        <strain evidence="7 8">DSM 21279</strain>
    </source>
</reference>
<name>A0A5M6IXE9_9PROT</name>
<evidence type="ECO:0000256" key="1">
    <source>
        <dbReference type="ARBA" id="ARBA00004141"/>
    </source>
</evidence>
<evidence type="ECO:0000256" key="6">
    <source>
        <dbReference type="SAM" id="Phobius"/>
    </source>
</evidence>
<evidence type="ECO:0000256" key="4">
    <source>
        <dbReference type="ARBA" id="ARBA00023136"/>
    </source>
</evidence>
<evidence type="ECO:0000313" key="8">
    <source>
        <dbReference type="Proteomes" id="UP000325255"/>
    </source>
</evidence>
<protein>
    <submittedName>
        <fullName evidence="7">Cysteine biosynthesis protein CysZ</fullName>
    </submittedName>
</protein>
<evidence type="ECO:0000256" key="3">
    <source>
        <dbReference type="ARBA" id="ARBA00022989"/>
    </source>
</evidence>
<feature type="transmembrane region" description="Helical" evidence="6">
    <location>
        <begin position="122"/>
        <end position="148"/>
    </location>
</feature>
<comment type="caution">
    <text evidence="7">The sequence shown here is derived from an EMBL/GenBank/DDBJ whole genome shotgun (WGS) entry which is preliminary data.</text>
</comment>
<feature type="transmembrane region" description="Helical" evidence="6">
    <location>
        <begin position="244"/>
        <end position="264"/>
    </location>
</feature>
<evidence type="ECO:0000313" key="7">
    <source>
        <dbReference type="EMBL" id="KAA5613003.1"/>
    </source>
</evidence>
<keyword evidence="3 6" id="KW-1133">Transmembrane helix</keyword>
<feature type="region of interest" description="Disordered" evidence="5">
    <location>
        <begin position="33"/>
        <end position="52"/>
    </location>
</feature>
<keyword evidence="4 6" id="KW-0472">Membrane</keyword>
<dbReference type="EMBL" id="VWPK01000008">
    <property type="protein sequence ID" value="KAA5613003.1"/>
    <property type="molecule type" value="Genomic_DNA"/>
</dbReference>
<evidence type="ECO:0000256" key="2">
    <source>
        <dbReference type="ARBA" id="ARBA00022692"/>
    </source>
</evidence>
<keyword evidence="8" id="KW-1185">Reference proteome</keyword>
<dbReference type="OrthoDB" id="5421146at2"/>
<dbReference type="AlphaFoldDB" id="A0A5M6IXE9"/>
<feature type="compositionally biased region" description="Pro residues" evidence="5">
    <location>
        <begin position="35"/>
        <end position="52"/>
    </location>
</feature>
<feature type="transmembrane region" description="Helical" evidence="6">
    <location>
        <begin position="205"/>
        <end position="224"/>
    </location>
</feature>
<keyword evidence="2 6" id="KW-0812">Transmembrane</keyword>
<dbReference type="InterPro" id="IPR059112">
    <property type="entry name" value="CysZ/EI24"/>
</dbReference>
<comment type="subcellular location">
    <subcellularLocation>
        <location evidence="1">Membrane</location>
        <topology evidence="1">Multi-pass membrane protein</topology>
    </subcellularLocation>
</comment>